<evidence type="ECO:0000256" key="6">
    <source>
        <dbReference type="SAM" id="Phobius"/>
    </source>
</evidence>
<dbReference type="Pfam" id="PF02653">
    <property type="entry name" value="BPD_transp_2"/>
    <property type="match status" value="1"/>
</dbReference>
<evidence type="ECO:0000256" key="3">
    <source>
        <dbReference type="ARBA" id="ARBA00022692"/>
    </source>
</evidence>
<evidence type="ECO:0000256" key="5">
    <source>
        <dbReference type="ARBA" id="ARBA00023136"/>
    </source>
</evidence>
<evidence type="ECO:0000256" key="1">
    <source>
        <dbReference type="ARBA" id="ARBA00004651"/>
    </source>
</evidence>
<sequence>MLHAILSDKTVRLTALALLALAAAGLMLPAWVVDNMMFGLARGAAVLGLLVLWRTGLMSFGHGLYFGLGAYAVALSEHWLGLSDFALRILAAMLVAVVAGFALGFILRRYRDIFFAMLSLAFSMVLYGILVKTEALGSTDGFSVSQTTFLGWAPEGKQVLFSAIIAVCLALAVLVQMYLRSTLGRLTTAIRDNEIRVEYLGYSVARAIHIKYVISAALAGAAGGMMAMALGQVDPDSMVYWTVSGELVFITIMAGPGSVLAPFIGAIIFEFLRTYAFEIAPHAWQLIVGGTLLLIIFFLPGGIWSLLERIPFIRRLRHD</sequence>
<feature type="transmembrane region" description="Helical" evidence="6">
    <location>
        <begin position="85"/>
        <end position="106"/>
    </location>
</feature>
<comment type="subcellular location">
    <subcellularLocation>
        <location evidence="1">Cell membrane</location>
        <topology evidence="1">Multi-pass membrane protein</topology>
    </subcellularLocation>
</comment>
<feature type="transmembrane region" description="Helical" evidence="6">
    <location>
        <begin position="250"/>
        <end position="272"/>
    </location>
</feature>
<dbReference type="PANTHER" id="PTHR30482">
    <property type="entry name" value="HIGH-AFFINITY BRANCHED-CHAIN AMINO ACID TRANSPORT SYSTEM PERMEASE"/>
    <property type="match status" value="1"/>
</dbReference>
<name>A0ABS7NJA9_9RHOB</name>
<feature type="transmembrane region" description="Helical" evidence="6">
    <location>
        <begin position="113"/>
        <end position="130"/>
    </location>
</feature>
<feature type="transmembrane region" description="Helical" evidence="6">
    <location>
        <begin position="284"/>
        <end position="307"/>
    </location>
</feature>
<evidence type="ECO:0000256" key="2">
    <source>
        <dbReference type="ARBA" id="ARBA00022475"/>
    </source>
</evidence>
<gene>
    <name evidence="7" type="ORF">KUV26_17790</name>
</gene>
<proteinExistence type="predicted"/>
<feature type="transmembrane region" description="Helical" evidence="6">
    <location>
        <begin position="212"/>
        <end position="230"/>
    </location>
</feature>
<feature type="transmembrane region" description="Helical" evidence="6">
    <location>
        <begin position="159"/>
        <end position="179"/>
    </location>
</feature>
<keyword evidence="4 6" id="KW-1133">Transmembrane helix</keyword>
<accession>A0ABS7NJA9</accession>
<evidence type="ECO:0000313" key="8">
    <source>
        <dbReference type="Proteomes" id="UP000766629"/>
    </source>
</evidence>
<keyword evidence="3 6" id="KW-0812">Transmembrane</keyword>
<evidence type="ECO:0000256" key="4">
    <source>
        <dbReference type="ARBA" id="ARBA00022989"/>
    </source>
</evidence>
<dbReference type="InterPro" id="IPR043428">
    <property type="entry name" value="LivM-like"/>
</dbReference>
<keyword evidence="5 6" id="KW-0472">Membrane</keyword>
<feature type="transmembrane region" description="Helical" evidence="6">
    <location>
        <begin position="45"/>
        <end position="65"/>
    </location>
</feature>
<reference evidence="7 8" key="1">
    <citation type="submission" date="2021-06" db="EMBL/GenBank/DDBJ databases">
        <title>50 bacteria genomes isolated from Dapeng, Shenzhen, China.</title>
        <authorList>
            <person name="Zheng W."/>
            <person name="Yu S."/>
            <person name="Huang Y."/>
        </authorList>
    </citation>
    <scope>NUCLEOTIDE SEQUENCE [LARGE SCALE GENOMIC DNA]</scope>
    <source>
        <strain evidence="7 8">DP1N14-2</strain>
    </source>
</reference>
<dbReference type="EMBL" id="JAHVJA010000009">
    <property type="protein sequence ID" value="MBY6141293.1"/>
    <property type="molecule type" value="Genomic_DNA"/>
</dbReference>
<evidence type="ECO:0000313" key="7">
    <source>
        <dbReference type="EMBL" id="MBY6141293.1"/>
    </source>
</evidence>
<protein>
    <submittedName>
        <fullName evidence="7">Branched-chain amino acid ABC transporter permease</fullName>
    </submittedName>
</protein>
<comment type="caution">
    <text evidence="7">The sequence shown here is derived from an EMBL/GenBank/DDBJ whole genome shotgun (WGS) entry which is preliminary data.</text>
</comment>
<dbReference type="InterPro" id="IPR001851">
    <property type="entry name" value="ABC_transp_permease"/>
</dbReference>
<keyword evidence="8" id="KW-1185">Reference proteome</keyword>
<dbReference type="Proteomes" id="UP000766629">
    <property type="component" value="Unassembled WGS sequence"/>
</dbReference>
<feature type="transmembrane region" description="Helical" evidence="6">
    <location>
        <begin position="12"/>
        <end position="33"/>
    </location>
</feature>
<keyword evidence="2" id="KW-1003">Cell membrane</keyword>
<dbReference type="RefSeq" id="WP_222509368.1">
    <property type="nucleotide sequence ID" value="NZ_JAHVJA010000009.1"/>
</dbReference>
<organism evidence="7 8">
    <name type="scientific">Leisingera daeponensis</name>
    <dbReference type="NCBI Taxonomy" id="405746"/>
    <lineage>
        <taxon>Bacteria</taxon>
        <taxon>Pseudomonadati</taxon>
        <taxon>Pseudomonadota</taxon>
        <taxon>Alphaproteobacteria</taxon>
        <taxon>Rhodobacterales</taxon>
        <taxon>Roseobacteraceae</taxon>
        <taxon>Leisingera</taxon>
    </lineage>
</organism>
<dbReference type="CDD" id="cd06581">
    <property type="entry name" value="TM_PBP1_LivM_like"/>
    <property type="match status" value="1"/>
</dbReference>
<dbReference type="PANTHER" id="PTHR30482:SF10">
    <property type="entry name" value="HIGH-AFFINITY BRANCHED-CHAIN AMINO ACID TRANSPORT PROTEIN BRAE"/>
    <property type="match status" value="1"/>
</dbReference>